<organism evidence="3">
    <name type="scientific">hydrothermal vent metagenome</name>
    <dbReference type="NCBI Taxonomy" id="652676"/>
    <lineage>
        <taxon>unclassified sequences</taxon>
        <taxon>metagenomes</taxon>
        <taxon>ecological metagenomes</taxon>
    </lineage>
</organism>
<dbReference type="Gene3D" id="3.60.60.10">
    <property type="entry name" value="Penicillin V Acylase, Chain A"/>
    <property type="match status" value="1"/>
</dbReference>
<dbReference type="AlphaFoldDB" id="A0A3B1CGC9"/>
<proteinExistence type="predicted"/>
<reference evidence="3" key="1">
    <citation type="submission" date="2018-06" db="EMBL/GenBank/DDBJ databases">
        <authorList>
            <person name="Zhirakovskaya E."/>
        </authorList>
    </citation>
    <scope>NUCLEOTIDE SEQUENCE</scope>
</reference>
<dbReference type="Pfam" id="PF03417">
    <property type="entry name" value="AAT"/>
    <property type="match status" value="1"/>
</dbReference>
<dbReference type="EMBL" id="UOGD01000036">
    <property type="protein sequence ID" value="VAX15837.1"/>
    <property type="molecule type" value="Genomic_DNA"/>
</dbReference>
<dbReference type="InterPro" id="IPR047803">
    <property type="entry name" value="DCD1A/B-like"/>
</dbReference>
<dbReference type="NCBIfam" id="NF040521">
    <property type="entry name" value="C45_proenzyme"/>
    <property type="match status" value="1"/>
</dbReference>
<dbReference type="InterPro" id="IPR005079">
    <property type="entry name" value="Peptidase_C45_hydrolase"/>
</dbReference>
<evidence type="ECO:0000313" key="3">
    <source>
        <dbReference type="EMBL" id="VAX15837.1"/>
    </source>
</evidence>
<protein>
    <recommendedName>
        <fullName evidence="2">Peptidase C45 hydrolase domain-containing protein</fullName>
    </recommendedName>
</protein>
<name>A0A3B1CGC9_9ZZZZ</name>
<dbReference type="PANTHER" id="PTHR35190">
    <property type="entry name" value="PROTEIN DCD1B"/>
    <property type="match status" value="1"/>
</dbReference>
<dbReference type="PANTHER" id="PTHR35190:SF1">
    <property type="entry name" value="PEPTIDASE C45 HYDROLASE DOMAIN-CONTAINING PROTEIN"/>
    <property type="match status" value="1"/>
</dbReference>
<feature type="compositionally biased region" description="Polar residues" evidence="1">
    <location>
        <begin position="113"/>
        <end position="127"/>
    </location>
</feature>
<feature type="domain" description="Peptidase C45 hydrolase" evidence="2">
    <location>
        <begin position="427"/>
        <end position="518"/>
    </location>
</feature>
<dbReference type="InterPro" id="IPR047794">
    <property type="entry name" value="C45_proenzyme-like"/>
</dbReference>
<accession>A0A3B1CGC9</accession>
<sequence>MKKALLIIAGIIVLFIIIFWGRIGNSIDVYSIVSNVTESLNGKNDSYTLYVEGNINLNNKKDTLTAGFSYKRGNHFLADVYYNDSRYSIIRQGDSTQVFIGSSESGKPKEGYSISSKKQAEEQNTGKSDLIVQGKGNDQTEFDIINLLGKILNDYPQTNKIPNLSWYEKTAISIWSFLYCSFDDEEKDGVEYHVISIPLGSKNLQLWYGNDNGNTFRLISDDKKNTINVKLVLNEPFKTKPLSIGSEATVLNVEISELNTAIYRGALRTGGLLLENIEPPTVDGIEKTYGKGKLIYNEGNRVLLAKGTHKEIGQAEGALLKDEIRKMVDATLYTMCWVYTIDKKEWFIDAFRDAYKRESPFIPERFQEEMAGMAETSGVPLKEIQLTNVFPALFHCSGFALFKSATIDGKLYHGRILDYITELGLQYSAVVYIINPDNYNAFANVGYAGFVGSVTGMNEKQVTFGEMGGGGEGDWDGMPMAFLMRDGLERANTLDEGLKIFKETPRTCEYYYVISDSKIPDARGLSTSPDRFIVIKPNEAIETLDQPVKDAVLMSAGNRYKKLVERVKAEHGKIDAQKAIHLMDRPVSMKSNLHSALFAPESMEFWVANAGVHTPASKEPYYHYSFADLLNQLDKLK</sequence>
<evidence type="ECO:0000256" key="1">
    <source>
        <dbReference type="SAM" id="MobiDB-lite"/>
    </source>
</evidence>
<feature type="region of interest" description="Disordered" evidence="1">
    <location>
        <begin position="100"/>
        <end position="133"/>
    </location>
</feature>
<gene>
    <name evidence="3" type="ORF">MNBD_IGNAVI01-784</name>
</gene>
<evidence type="ECO:0000259" key="2">
    <source>
        <dbReference type="Pfam" id="PF03417"/>
    </source>
</evidence>